<feature type="domain" description="CPAF-like PDZ" evidence="2">
    <location>
        <begin position="177"/>
        <end position="295"/>
    </location>
</feature>
<keyword evidence="4" id="KW-1185">Reference proteome</keyword>
<comment type="caution">
    <text evidence="3">The sequence shown here is derived from an EMBL/GenBank/DDBJ whole genome shotgun (WGS) entry which is preliminary data.</text>
</comment>
<dbReference type="InterPro" id="IPR056186">
    <property type="entry name" value="PDZ_CPAF-rel"/>
</dbReference>
<evidence type="ECO:0000313" key="4">
    <source>
        <dbReference type="Proteomes" id="UP000696280"/>
    </source>
</evidence>
<dbReference type="PANTHER" id="PTHR37049">
    <property type="entry name" value="PEPTIDASE S41 FAMILY PROTEIN"/>
    <property type="match status" value="1"/>
</dbReference>
<organism evidence="3 4">
    <name type="scientific">Hymenoscyphus fraxineus</name>
    <dbReference type="NCBI Taxonomy" id="746836"/>
    <lineage>
        <taxon>Eukaryota</taxon>
        <taxon>Fungi</taxon>
        <taxon>Dikarya</taxon>
        <taxon>Ascomycota</taxon>
        <taxon>Pezizomycotina</taxon>
        <taxon>Leotiomycetes</taxon>
        <taxon>Helotiales</taxon>
        <taxon>Helotiaceae</taxon>
        <taxon>Hymenoscyphus</taxon>
    </lineage>
</organism>
<dbReference type="SUPFAM" id="SSF52096">
    <property type="entry name" value="ClpP/crotonase"/>
    <property type="match status" value="1"/>
</dbReference>
<evidence type="ECO:0000256" key="1">
    <source>
        <dbReference type="SAM" id="SignalP"/>
    </source>
</evidence>
<dbReference type="EMBL" id="CAJVRL010000039">
    <property type="protein sequence ID" value="CAG8950942.1"/>
    <property type="molecule type" value="Genomic_DNA"/>
</dbReference>
<dbReference type="InterPro" id="IPR029045">
    <property type="entry name" value="ClpP/crotonase-like_dom_sf"/>
</dbReference>
<dbReference type="Pfam" id="PF23658">
    <property type="entry name" value="PDZ_CPAF_rel"/>
    <property type="match status" value="1"/>
</dbReference>
<dbReference type="Gene3D" id="3.90.226.10">
    <property type="entry name" value="2-enoyl-CoA Hydratase, Chain A, domain 1"/>
    <property type="match status" value="1"/>
</dbReference>
<keyword evidence="1" id="KW-0732">Signal</keyword>
<name>A0A9N9KRY1_9HELO</name>
<reference evidence="3" key="1">
    <citation type="submission" date="2021-07" db="EMBL/GenBank/DDBJ databases">
        <authorList>
            <person name="Durling M."/>
        </authorList>
    </citation>
    <scope>NUCLEOTIDE SEQUENCE</scope>
</reference>
<sequence>MSFSRGVVALVLVGYALAAPAPQVTTSPEKVAARQGVTEPCAQVNSIVDNWNQPSGDTSGNTGKARIPVSLAKTCLDSVPLNVFNAQKYLDYYLPYLNLQSTLAYLKDPPKGWTLDAVDLLGGVKQISKNIKTGYYKSEYDFEADVYFLIMVLPRDFHFSVPLPLMDVFTVELGLPPLVSVSIDGKSIPQVYVVSDLYKLHNSSSGLPYKPSPIQTINGEPAADFMLHMALDKEQYHDPDAIYNLAFTEIPLEDKNDKRMGQIYSHGFNVDKTTWTFQNGTTKSKDNYATVVEGFTNIKSGKDVYEKLVLPPSKTTEDDNIASAINAIINPKKQEAATPVQPGDAFPSKIGFPVPVLGDPAGKTAGYYLKAPHDNVAVLDITGFENEEKTDTNQVTIIRKFLKKAKADGKTKIVVDDAKTTQLQHNGGGLVGNGYKTFSAFFPSDTILGAARQRSNPMVNFFSNITTAMDTFKTDIFGKAPVAKDAYSLDNMLDKNTQLFKSPKDWVGPNHIHDDDFTAIERPGKVGKGENGGSKPDLLPEMDIILLQDGTCGSTCALFSQLMKSQGGVRSIAVGGRAKAGPMQGVAGSKGAQVLKHKDIQQLTQACYNSFATLKAKDISFPSPQSIPQEYNISLLDPPIGTPDLTGRFNLKNNYNSTKDDEIPLEFVYEATNCRIYFELSDVFDIAGLWARVADHAWGGKRCVEGSTTNKDGIISGSAYDTVPFSDSAKAGVKIGLNVPTQWV</sequence>
<protein>
    <recommendedName>
        <fullName evidence="2">CPAF-like PDZ domain-containing protein</fullName>
    </recommendedName>
</protein>
<dbReference type="Proteomes" id="UP000696280">
    <property type="component" value="Unassembled WGS sequence"/>
</dbReference>
<feature type="signal peptide" evidence="1">
    <location>
        <begin position="1"/>
        <end position="18"/>
    </location>
</feature>
<evidence type="ECO:0000313" key="3">
    <source>
        <dbReference type="EMBL" id="CAG8950942.1"/>
    </source>
</evidence>
<feature type="chain" id="PRO_5040454973" description="CPAF-like PDZ domain-containing protein" evidence="1">
    <location>
        <begin position="19"/>
        <end position="744"/>
    </location>
</feature>
<dbReference type="OrthoDB" id="3534988at2759"/>
<dbReference type="PANTHER" id="PTHR37049:SF4">
    <property type="entry name" value="RHODANESE DOMAIN-CONTAINING PROTEIN"/>
    <property type="match status" value="1"/>
</dbReference>
<accession>A0A9N9KRY1</accession>
<gene>
    <name evidence="3" type="ORF">HYFRA_00006339</name>
</gene>
<evidence type="ECO:0000259" key="2">
    <source>
        <dbReference type="Pfam" id="PF23658"/>
    </source>
</evidence>
<dbReference type="AlphaFoldDB" id="A0A9N9KRY1"/>
<dbReference type="InterPro" id="IPR052766">
    <property type="entry name" value="S41A_metabolite_peptidase"/>
</dbReference>
<proteinExistence type="predicted"/>